<evidence type="ECO:0000313" key="6">
    <source>
        <dbReference type="Proteomes" id="UP000217889"/>
    </source>
</evidence>
<dbReference type="OrthoDB" id="9785139at2"/>
<sequence length="339" mass="36278">MAGTGAGSGRRATIWQVAEAAGVSHQTVSRYLRADSGMKPQTREKVRAAIEELGYRPNLSARSMRTRRSNRIGVLLPSDSAFQASTLSGALDIATTEGYAIEVFAVDGDARAAFERVLQIADSGQVDGILALAPLPPDTEHSYPGRAAIVASADYDERTRSMGAMADGSPIGEIVEGLHGLGHRRLMHVTGDMEFASARNRRAAFVEATRRLGIDPALVHTGTWSEEAGHEAVRTIAAMPREERPTAIVAASDLVAVGVINGAREQGWRIPEDLSVSGWDAHYLGGVLQPALTTVKDDRRQLGRNAMSRLLAALRDEPLPAEEVLSTVIWRDSTGKAPA</sequence>
<dbReference type="EMBL" id="CP023564">
    <property type="protein sequence ID" value="ATG56109.1"/>
    <property type="molecule type" value="Genomic_DNA"/>
</dbReference>
<dbReference type="SUPFAM" id="SSF47413">
    <property type="entry name" value="lambda repressor-like DNA-binding domains"/>
    <property type="match status" value="1"/>
</dbReference>
<dbReference type="Pfam" id="PF13377">
    <property type="entry name" value="Peripla_BP_3"/>
    <property type="match status" value="1"/>
</dbReference>
<dbReference type="GO" id="GO:0000976">
    <property type="term" value="F:transcription cis-regulatory region binding"/>
    <property type="evidence" value="ECO:0007669"/>
    <property type="project" value="TreeGrafter"/>
</dbReference>
<dbReference type="SUPFAM" id="SSF53822">
    <property type="entry name" value="Periplasmic binding protein-like I"/>
    <property type="match status" value="1"/>
</dbReference>
<reference evidence="5 6" key="1">
    <citation type="journal article" date="2014" name="Int. J. Syst. Evol. Microbiol.">
        <title>Brachybacterium ginsengisoli sp. nov., isolated from soil of a ginseng field.</title>
        <authorList>
            <person name="Hoang V.A."/>
            <person name="Kim Y.J."/>
            <person name="Nguyen N.L."/>
            <person name="Yang D.C."/>
        </authorList>
    </citation>
    <scope>NUCLEOTIDE SEQUENCE [LARGE SCALE GENOMIC DNA]</scope>
    <source>
        <strain evidence="5 6">DCY80</strain>
    </source>
</reference>
<feature type="domain" description="HTH lacI-type" evidence="4">
    <location>
        <begin position="12"/>
        <end position="66"/>
    </location>
</feature>
<protein>
    <submittedName>
        <fullName evidence="5">LacI family transcriptional regulator</fullName>
    </submittedName>
</protein>
<evidence type="ECO:0000313" key="5">
    <source>
        <dbReference type="EMBL" id="ATG56109.1"/>
    </source>
</evidence>
<dbReference type="KEGG" id="bgg:CFK41_15975"/>
<dbReference type="InterPro" id="IPR010982">
    <property type="entry name" value="Lambda_DNA-bd_dom_sf"/>
</dbReference>
<accession>A0A291H0V3</accession>
<dbReference type="Proteomes" id="UP000217889">
    <property type="component" value="Chromosome"/>
</dbReference>
<dbReference type="CDD" id="cd06267">
    <property type="entry name" value="PBP1_LacI_sugar_binding-like"/>
    <property type="match status" value="1"/>
</dbReference>
<dbReference type="Pfam" id="PF00356">
    <property type="entry name" value="LacI"/>
    <property type="match status" value="1"/>
</dbReference>
<keyword evidence="6" id="KW-1185">Reference proteome</keyword>
<keyword evidence="2" id="KW-0238">DNA-binding</keyword>
<proteinExistence type="predicted"/>
<name>A0A291H0V3_9MICO</name>
<dbReference type="GO" id="GO:0003700">
    <property type="term" value="F:DNA-binding transcription factor activity"/>
    <property type="evidence" value="ECO:0007669"/>
    <property type="project" value="TreeGrafter"/>
</dbReference>
<dbReference type="PROSITE" id="PS50932">
    <property type="entry name" value="HTH_LACI_2"/>
    <property type="match status" value="1"/>
</dbReference>
<gene>
    <name evidence="5" type="ORF">CFK41_15975</name>
</gene>
<dbReference type="PANTHER" id="PTHR30146">
    <property type="entry name" value="LACI-RELATED TRANSCRIPTIONAL REPRESSOR"/>
    <property type="match status" value="1"/>
</dbReference>
<keyword evidence="1" id="KW-0805">Transcription regulation</keyword>
<organism evidence="5 6">
    <name type="scientific">Brachybacterium ginsengisoli</name>
    <dbReference type="NCBI Taxonomy" id="1331682"/>
    <lineage>
        <taxon>Bacteria</taxon>
        <taxon>Bacillati</taxon>
        <taxon>Actinomycetota</taxon>
        <taxon>Actinomycetes</taxon>
        <taxon>Micrococcales</taxon>
        <taxon>Dermabacteraceae</taxon>
        <taxon>Brachybacterium</taxon>
    </lineage>
</organism>
<dbReference type="CDD" id="cd01392">
    <property type="entry name" value="HTH_LacI"/>
    <property type="match status" value="1"/>
</dbReference>
<evidence type="ECO:0000256" key="3">
    <source>
        <dbReference type="ARBA" id="ARBA00023163"/>
    </source>
</evidence>
<dbReference type="Gene3D" id="1.10.260.40">
    <property type="entry name" value="lambda repressor-like DNA-binding domains"/>
    <property type="match status" value="1"/>
</dbReference>
<dbReference type="Gene3D" id="3.40.50.2300">
    <property type="match status" value="2"/>
</dbReference>
<dbReference type="PANTHER" id="PTHR30146:SF109">
    <property type="entry name" value="HTH-TYPE TRANSCRIPTIONAL REGULATOR GALS"/>
    <property type="match status" value="1"/>
</dbReference>
<keyword evidence="3" id="KW-0804">Transcription</keyword>
<evidence type="ECO:0000259" key="4">
    <source>
        <dbReference type="PROSITE" id="PS50932"/>
    </source>
</evidence>
<dbReference type="RefSeq" id="WP_096800569.1">
    <property type="nucleotide sequence ID" value="NZ_CP023564.1"/>
</dbReference>
<dbReference type="InterPro" id="IPR000843">
    <property type="entry name" value="HTH_LacI"/>
</dbReference>
<dbReference type="InterPro" id="IPR046335">
    <property type="entry name" value="LacI/GalR-like_sensor"/>
</dbReference>
<dbReference type="SMART" id="SM00354">
    <property type="entry name" value="HTH_LACI"/>
    <property type="match status" value="1"/>
</dbReference>
<evidence type="ECO:0000256" key="2">
    <source>
        <dbReference type="ARBA" id="ARBA00023125"/>
    </source>
</evidence>
<dbReference type="AlphaFoldDB" id="A0A291H0V3"/>
<dbReference type="InterPro" id="IPR028082">
    <property type="entry name" value="Peripla_BP_I"/>
</dbReference>
<evidence type="ECO:0000256" key="1">
    <source>
        <dbReference type="ARBA" id="ARBA00023015"/>
    </source>
</evidence>